<sequence length="702" mass="73931">MTITELASRVETAIACLDLPSKVALLTGSDSSGLPENTSIGLSRLRFSGDPSGLRGAEYADGGIASLLPNPTLLAQHWDVAVAGEAGALLAEEAIHRGVHVLLGPSVNLHRTPLGGRVFECFSEDPLLTGALATEYVRALQRRGVSACPKHFPANESEFERTTVDSVVDEKTLREVYLLPFEMLVHDASPWSLLTAHNRINGISATEHPQLVERLLKGEWHYDGAVVSGPFAASPIAAGTNAGLDPVVPAPDGPWGAGLVAAVRAGDVAESTIDEHLRRVLRLAERTGALDGESDGFVTSRSGALPRAPRPAPDAPLRRRRLRALAAGGMTVLTNPAGVLPLSGTEFLAVIGRHAVDTLAQGGAAARVRPPHVVSVADGLVATFGRDRVSVVDGVDVRSGPSGRPESTRDPASGGIPGQAIRPAPATTAEITERVALAASEVDVAVVVVGLTSEQETEGKDKSTLALPGQQDAMVAAVAAAARHTVVVVNAATPVLMPWLDLVDAVLWAGLPGQEAGAAVAAALTGEIEPAGRLVTTFPARDGDGPAWSTCPVNGALVYEEGTAVGYRGWHRYAEVEPLFWFGHGLGYTTWHYDSPALVRDLNAVRSVTVDVANTGPRGGTETVQVYLLPAANSEPVRLIGWTRVHVEAGRRTRVRVPCDLRAQRVRDVSSGSWRFLRGGRIMIGRGLGDVRTTLWWGPESD</sequence>
<dbReference type="InterPro" id="IPR036881">
    <property type="entry name" value="Glyco_hydro_3_C_sf"/>
</dbReference>
<dbReference type="InterPro" id="IPR017853">
    <property type="entry name" value="GH"/>
</dbReference>
<dbReference type="RefSeq" id="WP_092929981.1">
    <property type="nucleotide sequence ID" value="NZ_FOMZ01000021.1"/>
</dbReference>
<name>A0A1I2CC49_9ACTN</name>
<dbReference type="AlphaFoldDB" id="A0A1I2CC49"/>
<dbReference type="InterPro" id="IPR050288">
    <property type="entry name" value="Cellulose_deg_GH3"/>
</dbReference>
<dbReference type="Pfam" id="PF14310">
    <property type="entry name" value="Fn3-like"/>
    <property type="match status" value="1"/>
</dbReference>
<evidence type="ECO:0000313" key="6">
    <source>
        <dbReference type="Proteomes" id="UP000198716"/>
    </source>
</evidence>
<dbReference type="InterPro" id="IPR001764">
    <property type="entry name" value="Glyco_hydro_3_N"/>
</dbReference>
<evidence type="ECO:0000256" key="1">
    <source>
        <dbReference type="ARBA" id="ARBA00005336"/>
    </source>
</evidence>
<dbReference type="Pfam" id="PF00933">
    <property type="entry name" value="Glyco_hydro_3"/>
    <property type="match status" value="1"/>
</dbReference>
<organism evidence="5 6">
    <name type="scientific">Actinopolyspora alba</name>
    <dbReference type="NCBI Taxonomy" id="673379"/>
    <lineage>
        <taxon>Bacteria</taxon>
        <taxon>Bacillati</taxon>
        <taxon>Actinomycetota</taxon>
        <taxon>Actinomycetes</taxon>
        <taxon>Actinopolysporales</taxon>
        <taxon>Actinopolysporaceae</taxon>
        <taxon>Actinopolyspora</taxon>
        <taxon>Actinopolyspora alba group</taxon>
    </lineage>
</organism>
<evidence type="ECO:0000256" key="3">
    <source>
        <dbReference type="SAM" id="MobiDB-lite"/>
    </source>
</evidence>
<dbReference type="InterPro" id="IPR013783">
    <property type="entry name" value="Ig-like_fold"/>
</dbReference>
<dbReference type="SUPFAM" id="SSF52279">
    <property type="entry name" value="Beta-D-glucan exohydrolase, C-terminal domain"/>
    <property type="match status" value="1"/>
</dbReference>
<dbReference type="InterPro" id="IPR002772">
    <property type="entry name" value="Glyco_hydro_3_C"/>
</dbReference>
<reference evidence="6" key="1">
    <citation type="submission" date="2016-10" db="EMBL/GenBank/DDBJ databases">
        <authorList>
            <person name="Varghese N."/>
            <person name="Submissions S."/>
        </authorList>
    </citation>
    <scope>NUCLEOTIDE SEQUENCE [LARGE SCALE GENOMIC DNA]</scope>
    <source>
        <strain evidence="6">DSM 45004</strain>
    </source>
</reference>
<proteinExistence type="inferred from homology"/>
<dbReference type="Proteomes" id="UP000198716">
    <property type="component" value="Unassembled WGS sequence"/>
</dbReference>
<evidence type="ECO:0000256" key="2">
    <source>
        <dbReference type="ARBA" id="ARBA00022801"/>
    </source>
</evidence>
<keyword evidence="2" id="KW-0378">Hydrolase</keyword>
<dbReference type="GO" id="GO:0004553">
    <property type="term" value="F:hydrolase activity, hydrolyzing O-glycosyl compounds"/>
    <property type="evidence" value="ECO:0007669"/>
    <property type="project" value="InterPro"/>
</dbReference>
<dbReference type="SUPFAM" id="SSF51445">
    <property type="entry name" value="(Trans)glycosidases"/>
    <property type="match status" value="1"/>
</dbReference>
<dbReference type="Pfam" id="PF01915">
    <property type="entry name" value="Glyco_hydro_3_C"/>
    <property type="match status" value="1"/>
</dbReference>
<dbReference type="Gene3D" id="3.20.20.300">
    <property type="entry name" value="Glycoside hydrolase, family 3, N-terminal domain"/>
    <property type="match status" value="1"/>
</dbReference>
<evidence type="ECO:0000259" key="4">
    <source>
        <dbReference type="SMART" id="SM01217"/>
    </source>
</evidence>
<dbReference type="EMBL" id="FOMZ01000021">
    <property type="protein sequence ID" value="SFE65901.1"/>
    <property type="molecule type" value="Genomic_DNA"/>
</dbReference>
<keyword evidence="6" id="KW-1185">Reference proteome</keyword>
<gene>
    <name evidence="5" type="ORF">SAMN04487819_1213</name>
</gene>
<accession>A0A1I2CC49</accession>
<dbReference type="Gene3D" id="2.60.40.10">
    <property type="entry name" value="Immunoglobulins"/>
    <property type="match status" value="1"/>
</dbReference>
<protein>
    <submittedName>
        <fullName evidence="5">Beta-glucosidase</fullName>
    </submittedName>
</protein>
<dbReference type="Gene3D" id="3.40.50.1700">
    <property type="entry name" value="Glycoside hydrolase family 3 C-terminal domain"/>
    <property type="match status" value="1"/>
</dbReference>
<feature type="region of interest" description="Disordered" evidence="3">
    <location>
        <begin position="395"/>
        <end position="420"/>
    </location>
</feature>
<evidence type="ECO:0000313" key="5">
    <source>
        <dbReference type="EMBL" id="SFE65901.1"/>
    </source>
</evidence>
<dbReference type="InterPro" id="IPR036962">
    <property type="entry name" value="Glyco_hydro_3_N_sf"/>
</dbReference>
<dbReference type="GO" id="GO:0005975">
    <property type="term" value="P:carbohydrate metabolic process"/>
    <property type="evidence" value="ECO:0007669"/>
    <property type="project" value="InterPro"/>
</dbReference>
<feature type="domain" description="Fibronectin type III-like" evidence="4">
    <location>
        <begin position="622"/>
        <end position="688"/>
    </location>
</feature>
<dbReference type="PANTHER" id="PTHR42715">
    <property type="entry name" value="BETA-GLUCOSIDASE"/>
    <property type="match status" value="1"/>
</dbReference>
<dbReference type="PRINTS" id="PR00133">
    <property type="entry name" value="GLHYDRLASE3"/>
</dbReference>
<comment type="similarity">
    <text evidence="1">Belongs to the glycosyl hydrolase 3 family.</text>
</comment>
<feature type="region of interest" description="Disordered" evidence="3">
    <location>
        <begin position="293"/>
        <end position="315"/>
    </location>
</feature>
<dbReference type="SMART" id="SM01217">
    <property type="entry name" value="Fn3_like"/>
    <property type="match status" value="1"/>
</dbReference>
<dbReference type="PANTHER" id="PTHR42715:SF10">
    <property type="entry name" value="BETA-GLUCOSIDASE"/>
    <property type="match status" value="1"/>
</dbReference>
<dbReference type="InterPro" id="IPR026891">
    <property type="entry name" value="Fn3-like"/>
</dbReference>